<dbReference type="GO" id="GO:0004497">
    <property type="term" value="F:monooxygenase activity"/>
    <property type="evidence" value="ECO:0007669"/>
    <property type="project" value="UniProtKB-KW"/>
</dbReference>
<dbReference type="Proteomes" id="UP001610063">
    <property type="component" value="Unassembled WGS sequence"/>
</dbReference>
<dbReference type="EMBL" id="JBIPKE010000020">
    <property type="protein sequence ID" value="MFH6985977.1"/>
    <property type="molecule type" value="Genomic_DNA"/>
</dbReference>
<name>A0ABW7NEQ3_9BACT</name>
<dbReference type="PROSITE" id="PS51725">
    <property type="entry name" value="ABM"/>
    <property type="match status" value="1"/>
</dbReference>
<proteinExistence type="predicted"/>
<dbReference type="RefSeq" id="WP_395419449.1">
    <property type="nucleotide sequence ID" value="NZ_JBIPKE010000020.1"/>
</dbReference>
<comment type="caution">
    <text evidence="2">The sequence shown here is derived from an EMBL/GenBank/DDBJ whole genome shotgun (WGS) entry which is preliminary data.</text>
</comment>
<keyword evidence="3" id="KW-1185">Reference proteome</keyword>
<reference evidence="2 3" key="1">
    <citation type="journal article" date="2013" name="Int. J. Syst. Evol. Microbiol.">
        <title>Marinoscillum luteum sp. nov., isolated from marine sediment.</title>
        <authorList>
            <person name="Cha I.T."/>
            <person name="Park S.J."/>
            <person name="Kim S.J."/>
            <person name="Kim J.G."/>
            <person name="Jung M.Y."/>
            <person name="Shin K.S."/>
            <person name="Kwon K.K."/>
            <person name="Yang S.H."/>
            <person name="Seo Y.S."/>
            <person name="Rhee S.K."/>
        </authorList>
    </citation>
    <scope>NUCLEOTIDE SEQUENCE [LARGE SCALE GENOMIC DNA]</scope>
    <source>
        <strain evidence="2 3">KCTC 23939</strain>
    </source>
</reference>
<dbReference type="Pfam" id="PF03992">
    <property type="entry name" value="ABM"/>
    <property type="match status" value="1"/>
</dbReference>
<dbReference type="InterPro" id="IPR011008">
    <property type="entry name" value="Dimeric_a/b-barrel"/>
</dbReference>
<accession>A0ABW7NEQ3</accession>
<evidence type="ECO:0000259" key="1">
    <source>
        <dbReference type="PROSITE" id="PS51725"/>
    </source>
</evidence>
<dbReference type="InterPro" id="IPR007138">
    <property type="entry name" value="ABM_dom"/>
</dbReference>
<gene>
    <name evidence="2" type="ORF">ACHKAR_21160</name>
</gene>
<keyword evidence="2" id="KW-0560">Oxidoreductase</keyword>
<evidence type="ECO:0000313" key="2">
    <source>
        <dbReference type="EMBL" id="MFH6985977.1"/>
    </source>
</evidence>
<dbReference type="EC" id="1.-.-.-" evidence="2"/>
<keyword evidence="2" id="KW-0503">Monooxygenase</keyword>
<protein>
    <submittedName>
        <fullName evidence="2">Quinol monooxygenase</fullName>
        <ecNumber evidence="2">1.-.-.-</ecNumber>
    </submittedName>
</protein>
<dbReference type="SUPFAM" id="SSF54909">
    <property type="entry name" value="Dimeric alpha+beta barrel"/>
    <property type="match status" value="1"/>
</dbReference>
<sequence>MITRIVRMSFTPEKKDDFLEIFHGAKKKIRAMEGCQYLSLHRDYHHVNVYYTLSKWDSQEALDQYRDSDLFKTTWEATRKCFNEKAQAYSLKQEVELN</sequence>
<feature type="domain" description="ABM" evidence="1">
    <location>
        <begin position="2"/>
        <end position="91"/>
    </location>
</feature>
<dbReference type="Gene3D" id="3.30.70.100">
    <property type="match status" value="1"/>
</dbReference>
<organism evidence="2 3">
    <name type="scientific">Marinoscillum luteum</name>
    <dbReference type="NCBI Taxonomy" id="861051"/>
    <lineage>
        <taxon>Bacteria</taxon>
        <taxon>Pseudomonadati</taxon>
        <taxon>Bacteroidota</taxon>
        <taxon>Cytophagia</taxon>
        <taxon>Cytophagales</taxon>
        <taxon>Reichenbachiellaceae</taxon>
        <taxon>Marinoscillum</taxon>
    </lineage>
</organism>
<evidence type="ECO:0000313" key="3">
    <source>
        <dbReference type="Proteomes" id="UP001610063"/>
    </source>
</evidence>